<evidence type="ECO:0000313" key="3">
    <source>
        <dbReference type="Proteomes" id="UP000199603"/>
    </source>
</evidence>
<dbReference type="Proteomes" id="UP000199603">
    <property type="component" value="Unassembled WGS sequence"/>
</dbReference>
<sequence length="92" mass="9158">MLPKTVILLGLCLPLIAWAQASGGSYVLPRDVNASGGGQASGGSYQLQGSIGQPAAEPLHPASGGPYALSAGFWAAGAPDSDLLYADGFESP</sequence>
<keyword evidence="3" id="KW-1185">Reference proteome</keyword>
<protein>
    <submittedName>
        <fullName evidence="2">Uncharacterized protein</fullName>
    </submittedName>
</protein>
<evidence type="ECO:0000313" key="2">
    <source>
        <dbReference type="EMBL" id="SDD37898.1"/>
    </source>
</evidence>
<reference evidence="2 3" key="1">
    <citation type="submission" date="2016-10" db="EMBL/GenBank/DDBJ databases">
        <authorList>
            <person name="de Groot N.N."/>
        </authorList>
    </citation>
    <scope>NUCLEOTIDE SEQUENCE [LARGE SCALE GENOMIC DNA]</scope>
    <source>
        <strain evidence="2 3">DSM 16957</strain>
    </source>
</reference>
<dbReference type="AlphaFoldDB" id="A0A1G6U954"/>
<dbReference type="RefSeq" id="WP_143006557.1">
    <property type="nucleotide sequence ID" value="NZ_FNAG01000002.1"/>
</dbReference>
<name>A0A1G6U954_9GAMM</name>
<dbReference type="EMBL" id="FNAG01000002">
    <property type="protein sequence ID" value="SDD37898.1"/>
    <property type="molecule type" value="Genomic_DNA"/>
</dbReference>
<feature type="chain" id="PRO_5011483488" evidence="1">
    <location>
        <begin position="20"/>
        <end position="92"/>
    </location>
</feature>
<organism evidence="2 3">
    <name type="scientific">Aquimonas voraii</name>
    <dbReference type="NCBI Taxonomy" id="265719"/>
    <lineage>
        <taxon>Bacteria</taxon>
        <taxon>Pseudomonadati</taxon>
        <taxon>Pseudomonadota</taxon>
        <taxon>Gammaproteobacteria</taxon>
        <taxon>Lysobacterales</taxon>
        <taxon>Lysobacteraceae</taxon>
        <taxon>Aquimonas</taxon>
    </lineage>
</organism>
<keyword evidence="1" id="KW-0732">Signal</keyword>
<feature type="signal peptide" evidence="1">
    <location>
        <begin position="1"/>
        <end position="19"/>
    </location>
</feature>
<accession>A0A1G6U954</accession>
<proteinExistence type="predicted"/>
<gene>
    <name evidence="2" type="ORF">SAMN04488509_102228</name>
</gene>
<evidence type="ECO:0000256" key="1">
    <source>
        <dbReference type="SAM" id="SignalP"/>
    </source>
</evidence>